<dbReference type="InterPro" id="IPR045206">
    <property type="entry name" value="Maestro_heat-like_prot"/>
</dbReference>
<reference evidence="4" key="1">
    <citation type="submission" date="2021-01" db="EMBL/GenBank/DDBJ databases">
        <authorList>
            <person name="Zahm M."/>
            <person name="Roques C."/>
            <person name="Cabau C."/>
            <person name="Klopp C."/>
            <person name="Donnadieu C."/>
            <person name="Jouanno E."/>
            <person name="Lampietro C."/>
            <person name="Louis A."/>
            <person name="Herpin A."/>
            <person name="Echchiki A."/>
            <person name="Berthelot C."/>
            <person name="Parey E."/>
            <person name="Roest-Crollius H."/>
            <person name="Braasch I."/>
            <person name="Postlethwait J."/>
            <person name="Bobe J."/>
            <person name="Montfort J."/>
            <person name="Bouchez O."/>
            <person name="Begum T."/>
            <person name="Mejri S."/>
            <person name="Adams A."/>
            <person name="Chen W.-J."/>
            <person name="Guiguen Y."/>
        </authorList>
    </citation>
    <scope>NUCLEOTIDE SEQUENCE</scope>
    <source>
        <strain evidence="4">YG-15Mar2019-1</strain>
        <tissue evidence="4">Brain</tissue>
    </source>
</reference>
<keyword evidence="1" id="KW-0677">Repeat</keyword>
<dbReference type="PANTHER" id="PTHR23120">
    <property type="entry name" value="MAESTRO-RELATED HEAT DOMAIN-CONTAINING"/>
    <property type="match status" value="1"/>
</dbReference>
<dbReference type="AlphaFoldDB" id="A0A9D3PEF8"/>
<proteinExistence type="predicted"/>
<evidence type="ECO:0000259" key="2">
    <source>
        <dbReference type="Pfam" id="PF23210"/>
    </source>
</evidence>
<evidence type="ECO:0000256" key="1">
    <source>
        <dbReference type="ARBA" id="ARBA00022737"/>
    </source>
</evidence>
<dbReference type="Pfam" id="PF23221">
    <property type="entry name" value="HEAT_MROH2B_1st"/>
    <property type="match status" value="1"/>
</dbReference>
<dbReference type="EMBL" id="JAFDVH010000021">
    <property type="protein sequence ID" value="KAG7458241.1"/>
    <property type="molecule type" value="Genomic_DNA"/>
</dbReference>
<dbReference type="PANTHER" id="PTHR23120:SF0">
    <property type="entry name" value="MAESTRO HEAT-LIKE REPEAT FAMILY MEMBER 1"/>
    <property type="match status" value="1"/>
</dbReference>
<dbReference type="OrthoDB" id="1884734at2759"/>
<feature type="domain" description="MROH2B-like HEAT-repeats" evidence="2">
    <location>
        <begin position="254"/>
        <end position="544"/>
    </location>
</feature>
<dbReference type="InterPro" id="IPR056282">
    <property type="entry name" value="MROH2B-like_N_HEAT"/>
</dbReference>
<evidence type="ECO:0000259" key="3">
    <source>
        <dbReference type="Pfam" id="PF23221"/>
    </source>
</evidence>
<feature type="domain" description="MROH2B-like N-terminal HEAT-repeats" evidence="3">
    <location>
        <begin position="32"/>
        <end position="251"/>
    </location>
</feature>
<comment type="caution">
    <text evidence="4">The sequence shown here is derived from an EMBL/GenBank/DDBJ whole genome shotgun (WGS) entry which is preliminary data.</text>
</comment>
<sequence length="545" mass="61154">MEESDVEQASLALMDAANDRDPVVREQVRKSLQTLGKRRADKILSMCRNYLVKHPKLSVGHRVVILQTIELVVKSKIDEISYQKVKGIISLASDEMTRSKEVVPDWQQAASNILVAVGNKHIKDIMEEIFNKFQSGVLPHFFVVQTLSNLSNSNVYGVVPFLGAVLTTMLPMLGMARQDNMKWVFSSALFHFSESIMEYLANLDKAPDPTVRKDAFSAEIYAAYDILFCNWLQSREAKLRLTVVAALGAMSHLLAQDKLEEQLPKLIPTILSFYKKNPECYAISKSLCQILDASVSAGSRVLESQIDILLPALHQQACTPVDYCNPPTVKNHNEVLRCFSILANTFPNRVIPFVLQKLEISNERNRLGSLAVLKHLINTSTTIMETKKLLILNSIRQPMLDHSNKVKKMVVQVISAMAHHGYLELEGGELLVRFIILHCALPDTYHRGDCPPDLEEVTDEALRSMCESTLHLLATTVGRLTDVLWPSLFCYLTLAQYTDATTPLCQTLILLANKKKAFMDPSLIIDFNAQSCIMTTSITILLRLI</sequence>
<evidence type="ECO:0000313" key="4">
    <source>
        <dbReference type="EMBL" id="KAG7458241.1"/>
    </source>
</evidence>
<dbReference type="SUPFAM" id="SSF48371">
    <property type="entry name" value="ARM repeat"/>
    <property type="match status" value="1"/>
</dbReference>
<name>A0A9D3PEF8_MEGAT</name>
<dbReference type="InterPro" id="IPR055408">
    <property type="entry name" value="HEAT_MROH2B-like"/>
</dbReference>
<dbReference type="GO" id="GO:0005737">
    <property type="term" value="C:cytoplasm"/>
    <property type="evidence" value="ECO:0007669"/>
    <property type="project" value="TreeGrafter"/>
</dbReference>
<evidence type="ECO:0008006" key="6">
    <source>
        <dbReference type="Google" id="ProtNLM"/>
    </source>
</evidence>
<organism evidence="4 5">
    <name type="scientific">Megalops atlanticus</name>
    <name type="common">Tarpon</name>
    <name type="synonym">Clupea gigantea</name>
    <dbReference type="NCBI Taxonomy" id="7932"/>
    <lineage>
        <taxon>Eukaryota</taxon>
        <taxon>Metazoa</taxon>
        <taxon>Chordata</taxon>
        <taxon>Craniata</taxon>
        <taxon>Vertebrata</taxon>
        <taxon>Euteleostomi</taxon>
        <taxon>Actinopterygii</taxon>
        <taxon>Neopterygii</taxon>
        <taxon>Teleostei</taxon>
        <taxon>Elopiformes</taxon>
        <taxon>Megalopidae</taxon>
        <taxon>Megalops</taxon>
    </lineage>
</organism>
<accession>A0A9D3PEF8</accession>
<protein>
    <recommendedName>
        <fullName evidence="6">Maestro heat-like repeat-containing protein family member 1</fullName>
    </recommendedName>
</protein>
<dbReference type="Gene3D" id="1.25.10.10">
    <property type="entry name" value="Leucine-rich Repeat Variant"/>
    <property type="match status" value="1"/>
</dbReference>
<keyword evidence="5" id="KW-1185">Reference proteome</keyword>
<dbReference type="InterPro" id="IPR016024">
    <property type="entry name" value="ARM-type_fold"/>
</dbReference>
<dbReference type="Pfam" id="PF23210">
    <property type="entry name" value="HEAT_Maestro_2"/>
    <property type="match status" value="1"/>
</dbReference>
<dbReference type="Proteomes" id="UP001046870">
    <property type="component" value="Chromosome 21"/>
</dbReference>
<evidence type="ECO:0000313" key="5">
    <source>
        <dbReference type="Proteomes" id="UP001046870"/>
    </source>
</evidence>
<dbReference type="InterPro" id="IPR011989">
    <property type="entry name" value="ARM-like"/>
</dbReference>
<gene>
    <name evidence="4" type="ORF">MATL_G00236090</name>
</gene>